<dbReference type="PANTHER" id="PTHR36842">
    <property type="entry name" value="PROTEIN TOLB HOMOLOG"/>
    <property type="match status" value="1"/>
</dbReference>
<dbReference type="AlphaFoldDB" id="A0A0G1NBE1"/>
<feature type="signal peptide" evidence="2">
    <location>
        <begin position="1"/>
        <end position="22"/>
    </location>
</feature>
<dbReference type="Proteomes" id="UP000034032">
    <property type="component" value="Unassembled WGS sequence"/>
</dbReference>
<accession>A0A0G1NBE1</accession>
<dbReference type="SUPFAM" id="SSF82171">
    <property type="entry name" value="DPP6 N-terminal domain-like"/>
    <property type="match status" value="1"/>
</dbReference>
<feature type="chain" id="PRO_5002538694" description="WD40 domain protein beta Propeller" evidence="2">
    <location>
        <begin position="23"/>
        <end position="1016"/>
    </location>
</feature>
<comment type="similarity">
    <text evidence="1">Belongs to the TolB family.</text>
</comment>
<dbReference type="Gene3D" id="2.120.10.30">
    <property type="entry name" value="TolB, C-terminal domain"/>
    <property type="match status" value="2"/>
</dbReference>
<dbReference type="InterPro" id="IPR011659">
    <property type="entry name" value="WD40"/>
</dbReference>
<proteinExistence type="inferred from homology"/>
<organism evidence="3 4">
    <name type="scientific">Candidatus Yanofskybacteria bacterium GW2011_GWA2_44_9</name>
    <dbReference type="NCBI Taxonomy" id="1619025"/>
    <lineage>
        <taxon>Bacteria</taxon>
        <taxon>Candidatus Yanofskyibacteriota</taxon>
    </lineage>
</organism>
<evidence type="ECO:0000256" key="2">
    <source>
        <dbReference type="SAM" id="SignalP"/>
    </source>
</evidence>
<dbReference type="PANTHER" id="PTHR36842:SF1">
    <property type="entry name" value="PROTEIN TOLB"/>
    <property type="match status" value="1"/>
</dbReference>
<comment type="caution">
    <text evidence="3">The sequence shown here is derived from an EMBL/GenBank/DDBJ whole genome shotgun (WGS) entry which is preliminary data.</text>
</comment>
<protein>
    <recommendedName>
        <fullName evidence="5">WD40 domain protein beta Propeller</fullName>
    </recommendedName>
</protein>
<sequence>MKTRLLVFALSLLVFAVHPAQAQVPIGQFGKNLVNWRDKEAKFYESYHFDVWHTFDLNDPVQKEHFRQVIDTLEGSYAWMSGQNIFNHNIKKRIPILLFNTHSEMESNPLVGGFMPEGIGAFVESDRTRMVIKADFSKPLGQAVIVHELVHEFQFDMMNKGGLANRLTGQLQVPNGYIEGFAEYVASLYAPHTRDDIRRLSERISASNPKSLPTWYSLRSDAVNGYTMWKMVFEFIEEKYDRRSALDFGTRGLQNPRLGELIYDLSRGALGNPDANSEPFDQQARDYWANRFELDRIKRPKPYQETPNFKGRSLTPPSHPYPLMSPALSPDGDSIAAFTIQKNGVSLVRFQIPPEMSYISKGVRDSAAKDKSKPAPKNRKAIRNLTPQLPPYPWEYLVVQGFETWPFNGSDVSWSATGDMLAFFARNGRDHTLFVIKAEDGKILHRIELGLDQAFSPSFGRDGKKIYFSAAKDVTRDLYVVNLDSGDQPGVQNLTNDSVFDTAPAVSPDGTKLVYVSFDGDYQHLFMLDLTTGKKEQLTFGRFNDNSPSWSDDGEIIVYTSDEQDQIWNLYTMDLASRTVSQWTNFFGEVATPIFARGSSSTVYYAVFRDDDQYRDQIYPNYEIFEAQLLAPIRRTTSANYNESTKFSFNSRKDLFRFELDSNQLFNPTKPPNRWKLSTGQVNFGGSAWGAYGYGYAAWSNMLETKTYFFQFISSGGALRVYDMAYLNQEKRLNYSVRGYNYKLPIYYMFYNPTEGAPRQWVLRNTLMNESGVQFDLSYPRNKFSRLEVFSRLRYRNNQVFGLNEEIINLFADQLTPGDIGLYRLLTGANGTSLSFGGAYVRDTVLFSQNTQGPFHGSAFRAQAEFAPPAGKFLKGFSSALFDGRIYRHIGSSMLLAGRATLSASSRASGDFILMGGSNMLRGQVYGSLVGNQIAYASGEFRFPLVNAIVLPGNMAIGPLRGLIFADVGIAKFTGEKLPTQRAKSYGMGIQFLPFSIFWSRDNGSWKKSFYLTYNW</sequence>
<dbReference type="Pfam" id="PF07676">
    <property type="entry name" value="PD40"/>
    <property type="match status" value="2"/>
</dbReference>
<keyword evidence="2" id="KW-0732">Signal</keyword>
<evidence type="ECO:0008006" key="5">
    <source>
        <dbReference type="Google" id="ProtNLM"/>
    </source>
</evidence>
<dbReference type="EMBL" id="LCJR01000018">
    <property type="protein sequence ID" value="KKT81514.1"/>
    <property type="molecule type" value="Genomic_DNA"/>
</dbReference>
<reference evidence="3 4" key="1">
    <citation type="journal article" date="2015" name="Nature">
        <title>rRNA introns, odd ribosomes, and small enigmatic genomes across a large radiation of phyla.</title>
        <authorList>
            <person name="Brown C.T."/>
            <person name="Hug L.A."/>
            <person name="Thomas B.C."/>
            <person name="Sharon I."/>
            <person name="Castelle C.J."/>
            <person name="Singh A."/>
            <person name="Wilkins M.J."/>
            <person name="Williams K.H."/>
            <person name="Banfield J.F."/>
        </authorList>
    </citation>
    <scope>NUCLEOTIDE SEQUENCE [LARGE SCALE GENOMIC DNA]</scope>
</reference>
<name>A0A0G1NBE1_9BACT</name>
<evidence type="ECO:0000256" key="1">
    <source>
        <dbReference type="ARBA" id="ARBA00009820"/>
    </source>
</evidence>
<dbReference type="InterPro" id="IPR011042">
    <property type="entry name" value="6-blade_b-propeller_TolB-like"/>
</dbReference>
<evidence type="ECO:0000313" key="3">
    <source>
        <dbReference type="EMBL" id="KKT81514.1"/>
    </source>
</evidence>
<evidence type="ECO:0000313" key="4">
    <source>
        <dbReference type="Proteomes" id="UP000034032"/>
    </source>
</evidence>
<gene>
    <name evidence="3" type="ORF">UW79_C0018G0003</name>
</gene>